<evidence type="ECO:0000313" key="3">
    <source>
        <dbReference type="EnsemblFungi" id="EJT72924"/>
    </source>
</evidence>
<protein>
    <submittedName>
        <fullName evidence="2 3">Uncharacterized protein</fullName>
    </submittedName>
</protein>
<reference evidence="3" key="4">
    <citation type="journal article" date="2015" name="G3 (Bethesda)">
        <title>Genome sequences of three phytopathogenic species of the Magnaporthaceae family of fungi.</title>
        <authorList>
            <person name="Okagaki L.H."/>
            <person name="Nunes C.C."/>
            <person name="Sailsbery J."/>
            <person name="Clay B."/>
            <person name="Brown D."/>
            <person name="John T."/>
            <person name="Oh Y."/>
            <person name="Young N."/>
            <person name="Fitzgerald M."/>
            <person name="Haas B.J."/>
            <person name="Zeng Q."/>
            <person name="Young S."/>
            <person name="Adiconis X."/>
            <person name="Fan L."/>
            <person name="Levin J.Z."/>
            <person name="Mitchell T.K."/>
            <person name="Okubara P.A."/>
            <person name="Farman M.L."/>
            <person name="Kohn L.M."/>
            <person name="Birren B."/>
            <person name="Ma L.-J."/>
            <person name="Dean R.A."/>
        </authorList>
    </citation>
    <scope>NUCLEOTIDE SEQUENCE</scope>
    <source>
        <strain evidence="3">R3-111a-1</strain>
    </source>
</reference>
<dbReference type="EnsemblFungi" id="EJT72924">
    <property type="protein sequence ID" value="EJT72924"/>
    <property type="gene ID" value="GGTG_09775"/>
</dbReference>
<dbReference type="OrthoDB" id="412788at2759"/>
<dbReference type="AlphaFoldDB" id="J3P8E1"/>
<dbReference type="GO" id="GO:0016491">
    <property type="term" value="F:oxidoreductase activity"/>
    <property type="evidence" value="ECO:0007669"/>
    <property type="project" value="InterPro"/>
</dbReference>
<comment type="similarity">
    <text evidence="1">Belongs to the asaB hydroxylase/desaturase family.</text>
</comment>
<dbReference type="InterPro" id="IPR044053">
    <property type="entry name" value="AsaB-like"/>
</dbReference>
<reference evidence="2" key="2">
    <citation type="submission" date="2010-07" db="EMBL/GenBank/DDBJ databases">
        <authorList>
            <consortium name="The Broad Institute Genome Sequencing Platform"/>
            <consortium name="Broad Institute Genome Sequencing Center for Infectious Disease"/>
            <person name="Ma L.-J."/>
            <person name="Dead R."/>
            <person name="Young S."/>
            <person name="Zeng Q."/>
            <person name="Koehrsen M."/>
            <person name="Alvarado L."/>
            <person name="Berlin A."/>
            <person name="Chapman S.B."/>
            <person name="Chen Z."/>
            <person name="Freedman E."/>
            <person name="Gellesch M."/>
            <person name="Goldberg J."/>
            <person name="Griggs A."/>
            <person name="Gujja S."/>
            <person name="Heilman E.R."/>
            <person name="Heiman D."/>
            <person name="Hepburn T."/>
            <person name="Howarth C."/>
            <person name="Jen D."/>
            <person name="Larson L."/>
            <person name="Mehta T."/>
            <person name="Neiman D."/>
            <person name="Pearson M."/>
            <person name="Roberts A."/>
            <person name="Saif S."/>
            <person name="Shea T."/>
            <person name="Shenoy N."/>
            <person name="Sisk P."/>
            <person name="Stolte C."/>
            <person name="Sykes S."/>
            <person name="Walk T."/>
            <person name="White J."/>
            <person name="Yandava C."/>
            <person name="Haas B."/>
            <person name="Nusbaum C."/>
            <person name="Birren B."/>
        </authorList>
    </citation>
    <scope>NUCLEOTIDE SEQUENCE</scope>
    <source>
        <strain evidence="2">R3-111a-1</strain>
    </source>
</reference>
<reference evidence="2" key="3">
    <citation type="submission" date="2010-09" db="EMBL/GenBank/DDBJ databases">
        <title>Annotation of Gaeumannomyces graminis var. tritici R3-111a-1.</title>
        <authorList>
            <consortium name="The Broad Institute Genome Sequencing Platform"/>
            <person name="Ma L.-J."/>
            <person name="Dead R."/>
            <person name="Young S.K."/>
            <person name="Zeng Q."/>
            <person name="Gargeya S."/>
            <person name="Fitzgerald M."/>
            <person name="Haas B."/>
            <person name="Abouelleil A."/>
            <person name="Alvarado L."/>
            <person name="Arachchi H.M."/>
            <person name="Berlin A."/>
            <person name="Brown A."/>
            <person name="Chapman S.B."/>
            <person name="Chen Z."/>
            <person name="Dunbar C."/>
            <person name="Freedman E."/>
            <person name="Gearin G."/>
            <person name="Gellesch M."/>
            <person name="Goldberg J."/>
            <person name="Griggs A."/>
            <person name="Gujja S."/>
            <person name="Heiman D."/>
            <person name="Howarth C."/>
            <person name="Larson L."/>
            <person name="Lui A."/>
            <person name="MacDonald P.J.P."/>
            <person name="Mehta T."/>
            <person name="Montmayeur A."/>
            <person name="Murphy C."/>
            <person name="Neiman D."/>
            <person name="Pearson M."/>
            <person name="Priest M."/>
            <person name="Roberts A."/>
            <person name="Saif S."/>
            <person name="Shea T."/>
            <person name="Shenoy N."/>
            <person name="Sisk P."/>
            <person name="Stolte C."/>
            <person name="Sykes S."/>
            <person name="Yandava C."/>
            <person name="Wortman J."/>
            <person name="Nusbaum C."/>
            <person name="Birren B."/>
        </authorList>
    </citation>
    <scope>NUCLEOTIDE SEQUENCE</scope>
    <source>
        <strain evidence="2">R3-111a-1</strain>
    </source>
</reference>
<name>J3P8E1_GAET3</name>
<evidence type="ECO:0000256" key="1">
    <source>
        <dbReference type="ARBA" id="ARBA00023604"/>
    </source>
</evidence>
<dbReference type="STRING" id="644352.J3P8E1"/>
<dbReference type="VEuPathDB" id="FungiDB:GGTG_09775"/>
<dbReference type="PANTHER" id="PTHR34598">
    <property type="entry name" value="BLL6449 PROTEIN"/>
    <property type="match status" value="1"/>
</dbReference>
<reference evidence="3" key="5">
    <citation type="submission" date="2018-04" db="UniProtKB">
        <authorList>
            <consortium name="EnsemblFungi"/>
        </authorList>
    </citation>
    <scope>IDENTIFICATION</scope>
    <source>
        <strain evidence="3">R3-111a-1</strain>
    </source>
</reference>
<dbReference type="EMBL" id="GL385399">
    <property type="protein sequence ID" value="EJT72924.1"/>
    <property type="molecule type" value="Genomic_DNA"/>
</dbReference>
<proteinExistence type="inferred from homology"/>
<dbReference type="Proteomes" id="UP000006039">
    <property type="component" value="Unassembled WGS sequence"/>
</dbReference>
<evidence type="ECO:0000313" key="4">
    <source>
        <dbReference type="Proteomes" id="UP000006039"/>
    </source>
</evidence>
<evidence type="ECO:0000313" key="2">
    <source>
        <dbReference type="EMBL" id="EJT72924.1"/>
    </source>
</evidence>
<accession>J3P8E1</accession>
<organism evidence="2">
    <name type="scientific">Gaeumannomyces tritici (strain R3-111a-1)</name>
    <name type="common">Wheat and barley take-all root rot fungus</name>
    <name type="synonym">Gaeumannomyces graminis var. tritici</name>
    <dbReference type="NCBI Taxonomy" id="644352"/>
    <lineage>
        <taxon>Eukaryota</taxon>
        <taxon>Fungi</taxon>
        <taxon>Dikarya</taxon>
        <taxon>Ascomycota</taxon>
        <taxon>Pezizomycotina</taxon>
        <taxon>Sordariomycetes</taxon>
        <taxon>Sordariomycetidae</taxon>
        <taxon>Magnaporthales</taxon>
        <taxon>Magnaporthaceae</taxon>
        <taxon>Gaeumannomyces</taxon>
    </lineage>
</organism>
<sequence>MSPTREHFYYKTRHVNDAQLLGQPRRRLQAHPHLHRQGSISDKRPHPFVIIAVRGGEKQYLTSAHVDRSWAGAELRLRDELRDHEPGDPTGRLVASPGRRCQIVNAWQPIRVVKGGLHRRGRLQLGARLGPGGGQHDRWQPGPSYYKGAMPPLEVFLIKYFDSDESEGLARHALCSAFESPAFVGDESRQSIVLRCPVFCA</sequence>
<gene>
    <name evidence="3" type="primary">20350233</name>
    <name evidence="2" type="ORF">GGTG_09775</name>
</gene>
<keyword evidence="4" id="KW-1185">Reference proteome</keyword>
<dbReference type="GeneID" id="20350233"/>
<dbReference type="RefSeq" id="XP_009225898.1">
    <property type="nucleotide sequence ID" value="XM_009227634.1"/>
</dbReference>
<reference evidence="4" key="1">
    <citation type="submission" date="2010-07" db="EMBL/GenBank/DDBJ databases">
        <title>The genome sequence of Gaeumannomyces graminis var. tritici strain R3-111a-1.</title>
        <authorList>
            <consortium name="The Broad Institute Genome Sequencing Platform"/>
            <person name="Ma L.-J."/>
            <person name="Dead R."/>
            <person name="Young S."/>
            <person name="Zeng Q."/>
            <person name="Koehrsen M."/>
            <person name="Alvarado L."/>
            <person name="Berlin A."/>
            <person name="Chapman S.B."/>
            <person name="Chen Z."/>
            <person name="Freedman E."/>
            <person name="Gellesch M."/>
            <person name="Goldberg J."/>
            <person name="Griggs A."/>
            <person name="Gujja S."/>
            <person name="Heilman E.R."/>
            <person name="Heiman D."/>
            <person name="Hepburn T."/>
            <person name="Howarth C."/>
            <person name="Jen D."/>
            <person name="Larson L."/>
            <person name="Mehta T."/>
            <person name="Neiman D."/>
            <person name="Pearson M."/>
            <person name="Roberts A."/>
            <person name="Saif S."/>
            <person name="Shea T."/>
            <person name="Shenoy N."/>
            <person name="Sisk P."/>
            <person name="Stolte C."/>
            <person name="Sykes S."/>
            <person name="Walk T."/>
            <person name="White J."/>
            <person name="Yandava C."/>
            <person name="Haas B."/>
            <person name="Nusbaum C."/>
            <person name="Birren B."/>
        </authorList>
    </citation>
    <scope>NUCLEOTIDE SEQUENCE [LARGE SCALE GENOMIC DNA]</scope>
    <source>
        <strain evidence="4">R3-111a-1</strain>
    </source>
</reference>
<dbReference type="PANTHER" id="PTHR34598:SF3">
    <property type="entry name" value="OXIDOREDUCTASE AN1597"/>
    <property type="match status" value="1"/>
</dbReference>
<dbReference type="HOGENOM" id="CLU_1360490_0_0_1"/>